<evidence type="ECO:0000256" key="11">
    <source>
        <dbReference type="PIRSR" id="PIRSR601765-1"/>
    </source>
</evidence>
<evidence type="ECO:0000256" key="4">
    <source>
        <dbReference type="ARBA" id="ARBA00022833"/>
    </source>
</evidence>
<evidence type="ECO:0000256" key="1">
    <source>
        <dbReference type="ARBA" id="ARBA00006217"/>
    </source>
</evidence>
<protein>
    <recommendedName>
        <fullName evidence="8">Beta-carbonic anhydrase 1</fullName>
        <ecNumber evidence="2">4.2.1.1</ecNumber>
    </recommendedName>
    <alternativeName>
        <fullName evidence="10">Carbonate dehydratase 1</fullName>
    </alternativeName>
    <alternativeName>
        <fullName evidence="9">mtCA 1</fullName>
    </alternativeName>
</protein>
<dbReference type="EC" id="4.2.1.1" evidence="2"/>
<dbReference type="GO" id="GO:0008270">
    <property type="term" value="F:zinc ion binding"/>
    <property type="evidence" value="ECO:0007669"/>
    <property type="project" value="InterPro"/>
</dbReference>
<name>A0A3S3CMV2_9NOCA</name>
<proteinExistence type="inferred from homology"/>
<evidence type="ECO:0000256" key="9">
    <source>
        <dbReference type="ARBA" id="ARBA00080314"/>
    </source>
</evidence>
<keyword evidence="13" id="KW-1185">Reference proteome</keyword>
<evidence type="ECO:0000256" key="3">
    <source>
        <dbReference type="ARBA" id="ARBA00022723"/>
    </source>
</evidence>
<comment type="function">
    <text evidence="6">Catalyzes the reversible hydration of carbon dioxide to form bicarbonate.</text>
</comment>
<comment type="catalytic activity">
    <reaction evidence="7">
        <text>hydrogencarbonate + H(+) = CO2 + H2O</text>
        <dbReference type="Rhea" id="RHEA:10748"/>
        <dbReference type="ChEBI" id="CHEBI:15377"/>
        <dbReference type="ChEBI" id="CHEBI:15378"/>
        <dbReference type="ChEBI" id="CHEBI:16526"/>
        <dbReference type="ChEBI" id="CHEBI:17544"/>
        <dbReference type="EC" id="4.2.1.1"/>
    </reaction>
</comment>
<dbReference type="InterPro" id="IPR036874">
    <property type="entry name" value="Carbonic_anhydrase_sf"/>
</dbReference>
<evidence type="ECO:0000313" key="13">
    <source>
        <dbReference type="Proteomes" id="UP000283479"/>
    </source>
</evidence>
<dbReference type="Pfam" id="PF00484">
    <property type="entry name" value="Pro_CA"/>
    <property type="match status" value="1"/>
</dbReference>
<dbReference type="InterPro" id="IPR001765">
    <property type="entry name" value="Carbonic_anhydrase"/>
</dbReference>
<dbReference type="Gene3D" id="3.40.1050.10">
    <property type="entry name" value="Carbonic anhydrase"/>
    <property type="match status" value="1"/>
</dbReference>
<dbReference type="Proteomes" id="UP000283479">
    <property type="component" value="Unassembled WGS sequence"/>
</dbReference>
<dbReference type="PANTHER" id="PTHR43175:SF3">
    <property type="entry name" value="CARBON DISULFIDE HYDROLASE"/>
    <property type="match status" value="1"/>
</dbReference>
<sequence length="164" mass="18195">MTVTDELLENNKRYAENFSGPLPMPPSKPVAVLACMDARLDVYRMLGLSEGEAHVIRNAGGVVTDDEIRSLAISQRLLGTREIVLIHHTDCGMLTFTDDDFKRSVQDETGVKPAWAVETFPDVEEDVRQSLRRIQASPFVTLTESLRGFVFDVATGKLGEITLD</sequence>
<dbReference type="AlphaFoldDB" id="A0A3S3CMV2"/>
<dbReference type="RefSeq" id="WP_127955268.1">
    <property type="nucleotide sequence ID" value="NZ_RKLO01000005.1"/>
</dbReference>
<evidence type="ECO:0000256" key="7">
    <source>
        <dbReference type="ARBA" id="ARBA00048348"/>
    </source>
</evidence>
<comment type="caution">
    <text evidence="12">The sequence shown here is derived from an EMBL/GenBank/DDBJ whole genome shotgun (WGS) entry which is preliminary data.</text>
</comment>
<feature type="binding site" evidence="11">
    <location>
        <position position="35"/>
    </location>
    <ligand>
        <name>Zn(2+)</name>
        <dbReference type="ChEBI" id="CHEBI:29105"/>
    </ligand>
</feature>
<comment type="cofactor">
    <cofactor evidence="11">
        <name>Zn(2+)</name>
        <dbReference type="ChEBI" id="CHEBI:29105"/>
    </cofactor>
    <text evidence="11">Binds 1 zinc ion per subunit.</text>
</comment>
<dbReference type="FunFam" id="3.40.1050.10:FF:000011">
    <property type="entry name" value="Beta-carbonic anhydrase 1"/>
    <property type="match status" value="1"/>
</dbReference>
<evidence type="ECO:0000256" key="8">
    <source>
        <dbReference type="ARBA" id="ARBA00067424"/>
    </source>
</evidence>
<keyword evidence="5" id="KW-0456">Lyase</keyword>
<organism evidence="12 13">
    <name type="scientific">Rhodococcus xishaensis</name>
    <dbReference type="NCBI Taxonomy" id="2487364"/>
    <lineage>
        <taxon>Bacteria</taxon>
        <taxon>Bacillati</taxon>
        <taxon>Actinomycetota</taxon>
        <taxon>Actinomycetes</taxon>
        <taxon>Mycobacteriales</taxon>
        <taxon>Nocardiaceae</taxon>
        <taxon>Rhodococcus</taxon>
    </lineage>
</organism>
<feature type="binding site" evidence="11">
    <location>
        <position position="91"/>
    </location>
    <ligand>
        <name>Zn(2+)</name>
        <dbReference type="ChEBI" id="CHEBI:29105"/>
    </ligand>
</feature>
<evidence type="ECO:0000256" key="6">
    <source>
        <dbReference type="ARBA" id="ARBA00024993"/>
    </source>
</evidence>
<gene>
    <name evidence="12" type="ORF">EGT50_14240</name>
</gene>
<feature type="binding site" evidence="11">
    <location>
        <position position="37"/>
    </location>
    <ligand>
        <name>Zn(2+)</name>
        <dbReference type="ChEBI" id="CHEBI:29105"/>
    </ligand>
</feature>
<evidence type="ECO:0000256" key="5">
    <source>
        <dbReference type="ARBA" id="ARBA00023239"/>
    </source>
</evidence>
<reference evidence="12 13" key="1">
    <citation type="submission" date="2018-11" db="EMBL/GenBank/DDBJ databases">
        <title>Rhodococcus spongicola sp. nov. and Rhodococcus xishaensis sp. nov. from marine sponges.</title>
        <authorList>
            <person name="Li L."/>
            <person name="Lin H.W."/>
        </authorList>
    </citation>
    <scope>NUCLEOTIDE SEQUENCE [LARGE SCALE GENOMIC DNA]</scope>
    <source>
        <strain evidence="12 13">LHW51113</strain>
    </source>
</reference>
<dbReference type="EMBL" id="RKLO01000005">
    <property type="protein sequence ID" value="RVW01363.1"/>
    <property type="molecule type" value="Genomic_DNA"/>
</dbReference>
<evidence type="ECO:0000256" key="10">
    <source>
        <dbReference type="ARBA" id="ARBA00082535"/>
    </source>
</evidence>
<keyword evidence="3 11" id="KW-0479">Metal-binding</keyword>
<accession>A0A3S3CMV2</accession>
<dbReference type="SUPFAM" id="SSF53056">
    <property type="entry name" value="beta-carbonic anhydrase, cab"/>
    <property type="match status" value="1"/>
</dbReference>
<dbReference type="CDD" id="cd03379">
    <property type="entry name" value="beta_CA_cladeD"/>
    <property type="match status" value="1"/>
</dbReference>
<comment type="similarity">
    <text evidence="1">Belongs to the beta-class carbonic anhydrase family.</text>
</comment>
<feature type="binding site" evidence="11">
    <location>
        <position position="88"/>
    </location>
    <ligand>
        <name>Zn(2+)</name>
        <dbReference type="ChEBI" id="CHEBI:29105"/>
    </ligand>
</feature>
<dbReference type="OrthoDB" id="8968066at2"/>
<dbReference type="PANTHER" id="PTHR43175">
    <property type="entry name" value="CARBONIC ANHYDRASE"/>
    <property type="match status" value="1"/>
</dbReference>
<evidence type="ECO:0000313" key="12">
    <source>
        <dbReference type="EMBL" id="RVW01363.1"/>
    </source>
</evidence>
<dbReference type="SMART" id="SM00947">
    <property type="entry name" value="Pro_CA"/>
    <property type="match status" value="1"/>
</dbReference>
<dbReference type="GO" id="GO:0004089">
    <property type="term" value="F:carbonate dehydratase activity"/>
    <property type="evidence" value="ECO:0007669"/>
    <property type="project" value="UniProtKB-EC"/>
</dbReference>
<evidence type="ECO:0000256" key="2">
    <source>
        <dbReference type="ARBA" id="ARBA00012925"/>
    </source>
</evidence>
<keyword evidence="4 11" id="KW-0862">Zinc</keyword>